<comment type="subcellular location">
    <subcellularLocation>
        <location evidence="1">Periplasm</location>
    </subcellularLocation>
</comment>
<dbReference type="Proteomes" id="UP000004310">
    <property type="component" value="Unassembled WGS sequence"/>
</dbReference>
<comment type="caution">
    <text evidence="7">The sequence shown here is derived from an EMBL/GenBank/DDBJ whole genome shotgun (WGS) entry which is preliminary data.</text>
</comment>
<dbReference type="PANTHER" id="PTHR30290">
    <property type="entry name" value="PERIPLASMIC BINDING COMPONENT OF ABC TRANSPORTER"/>
    <property type="match status" value="1"/>
</dbReference>
<dbReference type="Gene3D" id="3.40.190.10">
    <property type="entry name" value="Periplasmic binding protein-like II"/>
    <property type="match status" value="1"/>
</dbReference>
<dbReference type="STRING" id="217511.GCA_001463845_01689"/>
<evidence type="ECO:0000256" key="1">
    <source>
        <dbReference type="ARBA" id="ARBA00004418"/>
    </source>
</evidence>
<keyword evidence="8" id="KW-1185">Reference proteome</keyword>
<dbReference type="eggNOG" id="COG4166">
    <property type="taxonomic scope" value="Bacteria"/>
</dbReference>
<proteinExistence type="inferred from homology"/>
<evidence type="ECO:0000313" key="8">
    <source>
        <dbReference type="Proteomes" id="UP000004310"/>
    </source>
</evidence>
<dbReference type="SUPFAM" id="SSF53850">
    <property type="entry name" value="Periplasmic binding protein-like II"/>
    <property type="match status" value="1"/>
</dbReference>
<dbReference type="AlphaFoldDB" id="Q0G7R0"/>
<dbReference type="GO" id="GO:0015833">
    <property type="term" value="P:peptide transport"/>
    <property type="evidence" value="ECO:0007669"/>
    <property type="project" value="TreeGrafter"/>
</dbReference>
<evidence type="ECO:0000256" key="5">
    <source>
        <dbReference type="SAM" id="SignalP"/>
    </source>
</evidence>
<dbReference type="Gene3D" id="3.10.105.10">
    <property type="entry name" value="Dipeptide-binding Protein, Domain 3"/>
    <property type="match status" value="1"/>
</dbReference>
<dbReference type="Pfam" id="PF00496">
    <property type="entry name" value="SBP_bac_5"/>
    <property type="match status" value="1"/>
</dbReference>
<keyword evidence="3 5" id="KW-0732">Signal</keyword>
<organism evidence="7 8">
    <name type="scientific">Fulvimarina pelagi HTCC2506</name>
    <dbReference type="NCBI Taxonomy" id="314231"/>
    <lineage>
        <taxon>Bacteria</taxon>
        <taxon>Pseudomonadati</taxon>
        <taxon>Pseudomonadota</taxon>
        <taxon>Alphaproteobacteria</taxon>
        <taxon>Hyphomicrobiales</taxon>
        <taxon>Aurantimonadaceae</taxon>
        <taxon>Fulvimarina</taxon>
    </lineage>
</organism>
<protein>
    <submittedName>
        <fullName evidence="7">Peptide ABC transporter, periplasmic peptide-binding protein</fullName>
    </submittedName>
</protein>
<feature type="domain" description="Solute-binding protein family 5" evidence="6">
    <location>
        <begin position="159"/>
        <end position="567"/>
    </location>
</feature>
<comment type="similarity">
    <text evidence="2">Belongs to the bacterial solute-binding protein 5 family.</text>
</comment>
<evidence type="ECO:0000256" key="4">
    <source>
        <dbReference type="SAM" id="MobiDB-lite"/>
    </source>
</evidence>
<evidence type="ECO:0000256" key="3">
    <source>
        <dbReference type="ARBA" id="ARBA00022729"/>
    </source>
</evidence>
<dbReference type="CDD" id="cd08497">
    <property type="entry name" value="MbnE-like"/>
    <property type="match status" value="1"/>
</dbReference>
<feature type="signal peptide" evidence="5">
    <location>
        <begin position="1"/>
        <end position="19"/>
    </location>
</feature>
<dbReference type="PIRSF" id="PIRSF002741">
    <property type="entry name" value="MppA"/>
    <property type="match status" value="1"/>
</dbReference>
<dbReference type="InterPro" id="IPR030678">
    <property type="entry name" value="Peptide/Ni-bd"/>
</dbReference>
<feature type="compositionally biased region" description="Polar residues" evidence="4">
    <location>
        <begin position="23"/>
        <end position="34"/>
    </location>
</feature>
<feature type="region of interest" description="Disordered" evidence="4">
    <location>
        <begin position="255"/>
        <end position="278"/>
    </location>
</feature>
<dbReference type="GO" id="GO:0042884">
    <property type="term" value="P:microcin transport"/>
    <property type="evidence" value="ECO:0007669"/>
    <property type="project" value="TreeGrafter"/>
</dbReference>
<reference evidence="7 8" key="1">
    <citation type="journal article" date="2010" name="J. Bacteriol.">
        <title>Genome sequence of Fulvimarina pelagi HTCC2506T, a Mn(II)-oxidizing alphaproteobacterium possessing an aerobic anoxygenic photosynthetic gene cluster and Xanthorhodopsin.</title>
        <authorList>
            <person name="Kang I."/>
            <person name="Oh H.M."/>
            <person name="Lim S.I."/>
            <person name="Ferriera S."/>
            <person name="Giovannoni S.J."/>
            <person name="Cho J.C."/>
        </authorList>
    </citation>
    <scope>NUCLEOTIDE SEQUENCE [LARGE SCALE GENOMIC DNA]</scope>
    <source>
        <strain evidence="7 8">HTCC2506</strain>
    </source>
</reference>
<sequence length="676" mass="76183">MLLSAVSVLALALMPSAHAQDADSPTVNGESANDTAHDREANTEQAPPSNGDGSAGGESASSEDASAIADEGAGEWRTTVSLIGEYKYSDDFEHYDYVNPDAPVGGTLNEIAIGFYDSFNPFIVRGTSAAGLPNFGGGFLYDTLFEQSPDEASTSHAMIAEAMRYPPDYSSVTYRLDPDAKWHDGTPITTDDVIWSFETLKELHPQWNAYYRNIENAEVTGEREVTFTFDETGNRELPQIVGDLTVLPKHYWESADENGNQRDITQPTTEPPLGSGPYRIGGYQIGQSVDWERVPDYWGWDKPTRVGRYNFDRIDYTYFRDQNAAWEAFKKGGLEDYRIENSSQRWAEGYNFPAAENGNVTKATILDGSVSSMQAYVLNNRLEKFQDRRVRKALTLIYNFQEMNRTLFYGLYQRQDSYFDNSELAATGLPSERELKFLEPLRGDIPEEVFTEEFILPDYSETDARTYLREALSLFQEAGYELQGNRLIDGETGQQVSIEMLGSDPRDSRTLEPYARDLRRLGIDATIRIVDSNQYVERMRNFDFEMVGMRYYPQSLSPGNEQRDYFSAQAADSPGSRNYAGIKNEAVDALINDIVYAENREDLVAAVRAMDRVMLWEYYVIPQWNKAEIWLAYWDKFGIPEDGPDYAGIDPFSWWTKSAAEKQAANAGSAEGATAN</sequence>
<evidence type="ECO:0000256" key="2">
    <source>
        <dbReference type="ARBA" id="ARBA00005695"/>
    </source>
</evidence>
<evidence type="ECO:0000259" key="6">
    <source>
        <dbReference type="Pfam" id="PF00496"/>
    </source>
</evidence>
<dbReference type="GO" id="GO:0043190">
    <property type="term" value="C:ATP-binding cassette (ABC) transporter complex"/>
    <property type="evidence" value="ECO:0007669"/>
    <property type="project" value="InterPro"/>
</dbReference>
<feature type="compositionally biased region" description="Low complexity" evidence="4">
    <location>
        <begin position="49"/>
        <end position="71"/>
    </location>
</feature>
<evidence type="ECO:0000313" key="7">
    <source>
        <dbReference type="EMBL" id="EAU42304.1"/>
    </source>
</evidence>
<feature type="compositionally biased region" description="Polar residues" evidence="4">
    <location>
        <begin position="257"/>
        <end position="268"/>
    </location>
</feature>
<name>Q0G7R0_9HYPH</name>
<dbReference type="GO" id="GO:0030288">
    <property type="term" value="C:outer membrane-bounded periplasmic space"/>
    <property type="evidence" value="ECO:0007669"/>
    <property type="project" value="TreeGrafter"/>
</dbReference>
<accession>Q0G7R0</accession>
<gene>
    <name evidence="7" type="ORF">FP2506_05681</name>
</gene>
<dbReference type="PANTHER" id="PTHR30290:SF64">
    <property type="entry name" value="ABC TRANSPORTER PERIPLASMIC BINDING PROTEIN"/>
    <property type="match status" value="1"/>
</dbReference>
<dbReference type="HOGENOM" id="CLU_023171_0_0_5"/>
<dbReference type="GO" id="GO:1904680">
    <property type="term" value="F:peptide transmembrane transporter activity"/>
    <property type="evidence" value="ECO:0007669"/>
    <property type="project" value="TreeGrafter"/>
</dbReference>
<feature type="region of interest" description="Disordered" evidence="4">
    <location>
        <begin position="17"/>
        <end position="71"/>
    </location>
</feature>
<dbReference type="InterPro" id="IPR000914">
    <property type="entry name" value="SBP_5_dom"/>
</dbReference>
<feature type="chain" id="PRO_5004172330" evidence="5">
    <location>
        <begin position="20"/>
        <end position="676"/>
    </location>
</feature>
<dbReference type="EMBL" id="AATP01000001">
    <property type="protein sequence ID" value="EAU42304.1"/>
    <property type="molecule type" value="Genomic_DNA"/>
</dbReference>
<dbReference type="InterPro" id="IPR039424">
    <property type="entry name" value="SBP_5"/>
</dbReference>